<dbReference type="PROSITE" id="PS51733">
    <property type="entry name" value="BPL_LPL_CATALYTIC"/>
    <property type="match status" value="1"/>
</dbReference>
<evidence type="ECO:0000256" key="2">
    <source>
        <dbReference type="SAM" id="MobiDB-lite"/>
    </source>
</evidence>
<dbReference type="InterPro" id="IPR045864">
    <property type="entry name" value="aa-tRNA-synth_II/BPL/LPL"/>
</dbReference>
<dbReference type="GO" id="GO:0005737">
    <property type="term" value="C:cytoplasm"/>
    <property type="evidence" value="ECO:0007669"/>
    <property type="project" value="TreeGrafter"/>
</dbReference>
<dbReference type="RefSeq" id="WP_070067224.1">
    <property type="nucleotide sequence ID" value="NZ_MJUW02000082.1"/>
</dbReference>
<protein>
    <submittedName>
        <fullName evidence="4">Biotin--[acetyl-CoA-carboxylase] ligase</fullName>
    </submittedName>
</protein>
<gene>
    <name evidence="4" type="ORF">BIY37_07610</name>
</gene>
<dbReference type="Pfam" id="PF03099">
    <property type="entry name" value="BPL_LplA_LipB"/>
    <property type="match status" value="1"/>
</dbReference>
<sequence>MLQTNHNNLVINSNKNTGKRTFHKEVTGNKPEFLKMGNGTNNNQSQNRTLLPEAPERLNPEEITKGLKTRIVGSSIITYEQTTSTMNIAKRIARTEFKNGTVIFAEEQTQGKGRSGNSWFCPRYKGLLFTLLLRHNIPLDHLCLFVGTIAVSITETIRETLQLPAEIKWPNDILIGGKKVGGVLIEWEKRVKNQSVFLVGIGLNVNTSEGELPEHTHLPATSLAIEKLGAVDRVFLAKALLQDIDKWFSILKDEHFGYITERWKNLCITVGETLTIKDCDAEYTGRVIDISNNGGLMLKLDNGKVKIFRGEHATIKS</sequence>
<dbReference type="SUPFAM" id="SSF55681">
    <property type="entry name" value="Class II aaRS and biotin synthetases"/>
    <property type="match status" value="1"/>
</dbReference>
<dbReference type="Proteomes" id="UP000242219">
    <property type="component" value="Unassembled WGS sequence"/>
</dbReference>
<reference evidence="4 5" key="1">
    <citation type="journal article" date="2016" name="Genome Announc.">
        <title>Draft Genome Sequence of the Anaerobic Ammonium-Oxidizing Bacterium 'Candidatus Brocadia sp. 40'.</title>
        <authorList>
            <person name="Ali M."/>
            <person name="Haroon M.F."/>
            <person name="Narita Y."/>
            <person name="Zhang L."/>
            <person name="Rangel Shaw D."/>
            <person name="Okabe S."/>
            <person name="Saikaly P.E."/>
        </authorList>
    </citation>
    <scope>NUCLEOTIDE SEQUENCE [LARGE SCALE GENOMIC DNA]</scope>
    <source>
        <strain evidence="4 5">40</strain>
    </source>
</reference>
<evidence type="ECO:0000259" key="3">
    <source>
        <dbReference type="PROSITE" id="PS51733"/>
    </source>
</evidence>
<keyword evidence="1 4" id="KW-0436">Ligase</keyword>
<evidence type="ECO:0000256" key="1">
    <source>
        <dbReference type="ARBA" id="ARBA00022598"/>
    </source>
</evidence>
<evidence type="ECO:0000313" key="4">
    <source>
        <dbReference type="EMBL" id="OQD45565.1"/>
    </source>
</evidence>
<dbReference type="PANTHER" id="PTHR12835">
    <property type="entry name" value="BIOTIN PROTEIN LIGASE"/>
    <property type="match status" value="1"/>
</dbReference>
<feature type="compositionally biased region" description="Polar residues" evidence="2">
    <location>
        <begin position="1"/>
        <end position="16"/>
    </location>
</feature>
<dbReference type="AlphaFoldDB" id="A0A1V6LZM0"/>
<dbReference type="GO" id="GO:0004077">
    <property type="term" value="F:biotin--[biotin carboxyl-carrier protein] ligase activity"/>
    <property type="evidence" value="ECO:0007669"/>
    <property type="project" value="InterPro"/>
</dbReference>
<feature type="domain" description="BPL/LPL catalytic" evidence="3">
    <location>
        <begin position="70"/>
        <end position="252"/>
    </location>
</feature>
<dbReference type="PANTHER" id="PTHR12835:SF5">
    <property type="entry name" value="BIOTIN--PROTEIN LIGASE"/>
    <property type="match status" value="1"/>
</dbReference>
<dbReference type="NCBIfam" id="TIGR00121">
    <property type="entry name" value="birA_ligase"/>
    <property type="match status" value="1"/>
</dbReference>
<organism evidence="4 5">
    <name type="scientific">Candidatus Brocadia sapporoensis</name>
    <dbReference type="NCBI Taxonomy" id="392547"/>
    <lineage>
        <taxon>Bacteria</taxon>
        <taxon>Pseudomonadati</taxon>
        <taxon>Planctomycetota</taxon>
        <taxon>Candidatus Brocadiia</taxon>
        <taxon>Candidatus Brocadiales</taxon>
        <taxon>Candidatus Brocadiaceae</taxon>
        <taxon>Candidatus Brocadia</taxon>
    </lineage>
</organism>
<comment type="caution">
    <text evidence="4">The sequence shown here is derived from an EMBL/GenBank/DDBJ whole genome shotgun (WGS) entry which is preliminary data.</text>
</comment>
<dbReference type="EMBL" id="MJUW02000082">
    <property type="protein sequence ID" value="OQD45565.1"/>
    <property type="molecule type" value="Genomic_DNA"/>
</dbReference>
<dbReference type="InterPro" id="IPR004143">
    <property type="entry name" value="BPL_LPL_catalytic"/>
</dbReference>
<dbReference type="CDD" id="cd16442">
    <property type="entry name" value="BPL"/>
    <property type="match status" value="1"/>
</dbReference>
<name>A0A1V6LZM0_9BACT</name>
<accession>A0A1V6LZM0</accession>
<dbReference type="InterPro" id="IPR004408">
    <property type="entry name" value="Biotin_CoA_COase_ligase"/>
</dbReference>
<proteinExistence type="predicted"/>
<feature type="region of interest" description="Disordered" evidence="2">
    <location>
        <begin position="1"/>
        <end position="22"/>
    </location>
</feature>
<evidence type="ECO:0000313" key="5">
    <source>
        <dbReference type="Proteomes" id="UP000242219"/>
    </source>
</evidence>
<dbReference type="Gene3D" id="3.30.930.10">
    <property type="entry name" value="Bira Bifunctional Protein, Domain 2"/>
    <property type="match status" value="1"/>
</dbReference>
<keyword evidence="5" id="KW-1185">Reference proteome</keyword>